<evidence type="ECO:0000259" key="1">
    <source>
        <dbReference type="Pfam" id="PF02811"/>
    </source>
</evidence>
<feature type="domain" description="PHP" evidence="1">
    <location>
        <begin position="4"/>
        <end position="53"/>
    </location>
</feature>
<gene>
    <name evidence="2" type="ORF">DD924_20745</name>
</gene>
<dbReference type="SUPFAM" id="SSF89550">
    <property type="entry name" value="PHP domain-like"/>
    <property type="match status" value="1"/>
</dbReference>
<evidence type="ECO:0000313" key="2">
    <source>
        <dbReference type="EMBL" id="PWZ93122.1"/>
    </source>
</evidence>
<dbReference type="GO" id="GO:0008408">
    <property type="term" value="F:3'-5' exonuclease activity"/>
    <property type="evidence" value="ECO:0007669"/>
    <property type="project" value="InterPro"/>
</dbReference>
<dbReference type="EMBL" id="QEIV01002691">
    <property type="protein sequence ID" value="PWZ93122.1"/>
    <property type="molecule type" value="Genomic_DNA"/>
</dbReference>
<organism evidence="2 3">
    <name type="scientific">Staphylococcus pseudintermedius</name>
    <dbReference type="NCBI Taxonomy" id="283734"/>
    <lineage>
        <taxon>Bacteria</taxon>
        <taxon>Bacillati</taxon>
        <taxon>Bacillota</taxon>
        <taxon>Bacilli</taxon>
        <taxon>Bacillales</taxon>
        <taxon>Staphylococcaceae</taxon>
        <taxon>Staphylococcus</taxon>
        <taxon>Staphylococcus intermedius group</taxon>
    </lineage>
</organism>
<proteinExistence type="predicted"/>
<dbReference type="PANTHER" id="PTHR32294">
    <property type="entry name" value="DNA POLYMERASE III SUBUNIT ALPHA"/>
    <property type="match status" value="1"/>
</dbReference>
<dbReference type="PANTHER" id="PTHR32294:SF0">
    <property type="entry name" value="DNA POLYMERASE III SUBUNIT ALPHA"/>
    <property type="match status" value="1"/>
</dbReference>
<protein>
    <recommendedName>
        <fullName evidence="1">PHP domain-containing protein</fullName>
    </recommendedName>
</protein>
<dbReference type="Pfam" id="PF02811">
    <property type="entry name" value="PHP"/>
    <property type="match status" value="1"/>
</dbReference>
<dbReference type="AlphaFoldDB" id="A0A317Z1V9"/>
<dbReference type="InterPro" id="IPR016195">
    <property type="entry name" value="Pol/histidinol_Pase-like"/>
</dbReference>
<dbReference type="InterPro" id="IPR004013">
    <property type="entry name" value="PHP_dom"/>
</dbReference>
<dbReference type="GO" id="GO:0006260">
    <property type="term" value="P:DNA replication"/>
    <property type="evidence" value="ECO:0007669"/>
    <property type="project" value="InterPro"/>
</dbReference>
<dbReference type="Proteomes" id="UP000246351">
    <property type="component" value="Unassembled WGS sequence"/>
</dbReference>
<name>A0A317Z1V9_STAPS</name>
<comment type="caution">
    <text evidence="2">The sequence shown here is derived from an EMBL/GenBank/DDBJ whole genome shotgun (WGS) entry which is preliminary data.</text>
</comment>
<feature type="non-terminal residue" evidence="2">
    <location>
        <position position="54"/>
    </location>
</feature>
<sequence>MVAHLNIHTAYDLLNSSITIEGAVQRTIELGYSAIAITDLNVMYGVPQFYDACI</sequence>
<evidence type="ECO:0000313" key="3">
    <source>
        <dbReference type="Proteomes" id="UP000246351"/>
    </source>
</evidence>
<dbReference type="InterPro" id="IPR004805">
    <property type="entry name" value="DnaE2/DnaE/PolC"/>
</dbReference>
<accession>A0A317Z1V9</accession>
<dbReference type="Gene3D" id="3.20.20.140">
    <property type="entry name" value="Metal-dependent hydrolases"/>
    <property type="match status" value="1"/>
</dbReference>
<reference evidence="2 3" key="1">
    <citation type="journal article" date="2018" name="Vet. Microbiol.">
        <title>Clonal diversity and geographic distribution of methicillin-resistant Staphylococcus pseudintermedius from Australian animals: Discovery of novel sequence types.</title>
        <authorList>
            <person name="Worthing K.A."/>
            <person name="Abraham S."/>
            <person name="Coombs G.W."/>
            <person name="Pang S."/>
            <person name="Saputra S."/>
            <person name="Jordan D."/>
            <person name="Trott D.J."/>
            <person name="Norris J.M."/>
        </authorList>
    </citation>
    <scope>NUCLEOTIDE SEQUENCE [LARGE SCALE GENOMIC DNA]</scope>
    <source>
        <strain evidence="2 3">ST71 3</strain>
    </source>
</reference>